<name>A0A078MJJ3_9PSED</name>
<keyword evidence="1" id="KW-1133">Transmembrane helix</keyword>
<organism evidence="2">
    <name type="scientific">Pseudomonas saudimassiliensis</name>
    <dbReference type="NCBI Taxonomy" id="1461581"/>
    <lineage>
        <taxon>Bacteria</taxon>
        <taxon>Pseudomonadati</taxon>
        <taxon>Pseudomonadota</taxon>
        <taxon>Gammaproteobacteria</taxon>
        <taxon>Pseudomonadales</taxon>
        <taxon>Pseudomonadaceae</taxon>
        <taxon>Pseudomonas</taxon>
    </lineage>
</organism>
<evidence type="ECO:0000313" key="2">
    <source>
        <dbReference type="EMBL" id="CEA05567.1"/>
    </source>
</evidence>
<dbReference type="EMBL" id="LK391969">
    <property type="protein sequence ID" value="CEF27203.1"/>
    <property type="molecule type" value="Genomic_DNA"/>
</dbReference>
<dbReference type="PANTHER" id="PTHR30441">
    <property type="entry name" value="DUF748 DOMAIN-CONTAINING PROTEIN"/>
    <property type="match status" value="1"/>
</dbReference>
<dbReference type="Pfam" id="PF05359">
    <property type="entry name" value="DUF748"/>
    <property type="match status" value="1"/>
</dbReference>
<dbReference type="GO" id="GO:0005886">
    <property type="term" value="C:plasma membrane"/>
    <property type="evidence" value="ECO:0007669"/>
    <property type="project" value="TreeGrafter"/>
</dbReference>
<dbReference type="InterPro" id="IPR008023">
    <property type="entry name" value="DUF748"/>
</dbReference>
<dbReference type="InterPro" id="IPR052894">
    <property type="entry name" value="AsmA-related"/>
</dbReference>
<protein>
    <submittedName>
        <fullName evidence="2">AsmA family protein</fullName>
    </submittedName>
</protein>
<evidence type="ECO:0000256" key="1">
    <source>
        <dbReference type="SAM" id="Phobius"/>
    </source>
</evidence>
<dbReference type="AlphaFoldDB" id="A0A078MJJ3"/>
<accession>A0A078MJJ3</accession>
<proteinExistence type="predicted"/>
<feature type="transmembrane region" description="Helical" evidence="1">
    <location>
        <begin position="30"/>
        <end position="51"/>
    </location>
</feature>
<dbReference type="GO" id="GO:0090313">
    <property type="term" value="P:regulation of protein targeting to membrane"/>
    <property type="evidence" value="ECO:0007669"/>
    <property type="project" value="TreeGrafter"/>
</dbReference>
<dbReference type="PATRIC" id="fig|1461581.3.peg.2119"/>
<dbReference type="PANTHER" id="PTHR30441:SF4">
    <property type="entry name" value="PROTEIN ASMA"/>
    <property type="match status" value="1"/>
</dbReference>
<keyword evidence="1" id="KW-0812">Transmembrane</keyword>
<dbReference type="EMBL" id="LM997413">
    <property type="protein sequence ID" value="CEA05567.1"/>
    <property type="molecule type" value="Genomic_DNA"/>
</dbReference>
<keyword evidence="1" id="KW-0472">Membrane</keyword>
<reference evidence="2" key="1">
    <citation type="submission" date="2014-07" db="EMBL/GenBank/DDBJ databases">
        <authorList>
            <person name="Urmite Genomes Urmite Genomes"/>
        </authorList>
    </citation>
    <scope>NUCLEOTIDE SEQUENCE</scope>
    <source>
        <strain evidence="2">12M76_air</strain>
    </source>
</reference>
<sequence length="379" mass="42775">MPGISGRQSVELPMITQVNSRMNKTLRISLVTAAVLALLLIILHLILPWLVREYLNDKLADMGDYRGHIEDVDMTWWNGAYRIKELVITKADGAQQVPFVDLPIMDIKVRMRALWKEGVLIGVVDLHEPELNFVDGESEAEKQTGEGVDWRAQLEDMVPVRLNEVNVHNGTLHFRNFSSDPQVNISASAIQMTVRNLTNAPDAQGQRSASMEGTASFLGHAPLEASAHFDPLGRVDDLDLRLRMLNLDLTRINDFASAYGKFDFRAGEGDLTMEIDVEDRQLTGYIKPLLRNVDVFDMEQDLRDEDKGFFRGLWEAVVHGGQEVLQNQRKDQFATRIELDGSLDNAEVSAFQAIIQILRNAFVEAFTPRFEQALGEEEE</sequence>
<gene>
    <name evidence="2" type="ORF">BN1049_02149</name>
</gene>